<dbReference type="GO" id="GO:0008234">
    <property type="term" value="F:cysteine-type peptidase activity"/>
    <property type="evidence" value="ECO:0007669"/>
    <property type="project" value="UniProtKB-KW"/>
</dbReference>
<keyword evidence="2" id="KW-0645">Protease</keyword>
<dbReference type="SUPFAM" id="SSF54001">
    <property type="entry name" value="Cysteine proteinases"/>
    <property type="match status" value="1"/>
</dbReference>
<dbReference type="Gene3D" id="3.90.1720.10">
    <property type="entry name" value="endopeptidase domain like (from Nostoc punctiforme)"/>
    <property type="match status" value="1"/>
</dbReference>
<feature type="compositionally biased region" description="Polar residues" evidence="5">
    <location>
        <begin position="19"/>
        <end position="28"/>
    </location>
</feature>
<reference evidence="7 8" key="1">
    <citation type="journal article" date="2011" name="J. Bacteriol.">
        <title>Genome sequence of the mercury-methylating and pleomorphic Desulfovibrio africanus Strain Walvis Bay.</title>
        <authorList>
            <person name="Brown S.D."/>
            <person name="Wall J.D."/>
            <person name="Kucken A.M."/>
            <person name="Gilmour C.C."/>
            <person name="Podar M."/>
            <person name="Brandt C.C."/>
            <person name="Teshima H."/>
            <person name="Detter J.C."/>
            <person name="Han C.S."/>
            <person name="Land M.L."/>
            <person name="Lucas S."/>
            <person name="Han J."/>
            <person name="Pennacchio L."/>
            <person name="Nolan M."/>
            <person name="Pitluck S."/>
            <person name="Woyke T."/>
            <person name="Goodwin L."/>
            <person name="Palumbo A.V."/>
            <person name="Elias D.A."/>
        </authorList>
    </citation>
    <scope>NUCLEOTIDE SEQUENCE [LARGE SCALE GENOMIC DNA]</scope>
    <source>
        <strain evidence="7 8">Walvis Bay</strain>
    </source>
</reference>
<name>F3YYJ9_DESAF</name>
<feature type="compositionally biased region" description="Low complexity" evidence="5">
    <location>
        <begin position="36"/>
        <end position="49"/>
    </location>
</feature>
<dbReference type="AlphaFoldDB" id="F3YYJ9"/>
<keyword evidence="3" id="KW-0378">Hydrolase</keyword>
<sequence length="195" mass="21077">MLLILSACSSHRPPVEQRSIGQRNNLEQPTAPPSTQARPAQPAAKPVPAVEPKEIAPDGRAYPQVHQSAATLRQSVVAKARSVIGTPYRFGGMSPVSGFDCSGLVVWVYETHGVDLPRTTWEQTRAGQAVPADQMHPGDIVVFKLGGKQPYLHTGIYAGGNTFIHSPRSGGRVREESLSGAYWAGRIHAIRRVIK</sequence>
<evidence type="ECO:0000313" key="7">
    <source>
        <dbReference type="EMBL" id="EGJ50753.1"/>
    </source>
</evidence>
<dbReference type="InterPro" id="IPR051202">
    <property type="entry name" value="Peptidase_C40"/>
</dbReference>
<proteinExistence type="inferred from homology"/>
<evidence type="ECO:0000313" key="8">
    <source>
        <dbReference type="Proteomes" id="UP000007844"/>
    </source>
</evidence>
<protein>
    <submittedName>
        <fullName evidence="7">NLP/P60 protein</fullName>
    </submittedName>
</protein>
<accession>F3YYJ9</accession>
<feature type="region of interest" description="Disordered" evidence="5">
    <location>
        <begin position="9"/>
        <end position="49"/>
    </location>
</feature>
<dbReference type="Pfam" id="PF00877">
    <property type="entry name" value="NLPC_P60"/>
    <property type="match status" value="1"/>
</dbReference>
<dbReference type="PROSITE" id="PS51935">
    <property type="entry name" value="NLPC_P60"/>
    <property type="match status" value="1"/>
</dbReference>
<dbReference type="EMBL" id="CP003221">
    <property type="protein sequence ID" value="EGJ50753.1"/>
    <property type="molecule type" value="Genomic_DNA"/>
</dbReference>
<comment type="similarity">
    <text evidence="1">Belongs to the peptidase C40 family.</text>
</comment>
<keyword evidence="8" id="KW-1185">Reference proteome</keyword>
<feature type="domain" description="NlpC/P60" evidence="6">
    <location>
        <begin position="70"/>
        <end position="194"/>
    </location>
</feature>
<dbReference type="InterPro" id="IPR000064">
    <property type="entry name" value="NLP_P60_dom"/>
</dbReference>
<keyword evidence="4" id="KW-0788">Thiol protease</keyword>
<dbReference type="Proteomes" id="UP000007844">
    <property type="component" value="Chromosome"/>
</dbReference>
<dbReference type="KEGG" id="daf:Desaf_2429"/>
<dbReference type="eggNOG" id="COG0791">
    <property type="taxonomic scope" value="Bacteria"/>
</dbReference>
<dbReference type="STRING" id="690850.Desaf_2429"/>
<dbReference type="PANTHER" id="PTHR47053:SF1">
    <property type="entry name" value="MUREIN DD-ENDOPEPTIDASE MEPH-RELATED"/>
    <property type="match status" value="1"/>
</dbReference>
<organism evidence="7 8">
    <name type="scientific">Desulfocurvibacter africanus subsp. africanus str. Walvis Bay</name>
    <dbReference type="NCBI Taxonomy" id="690850"/>
    <lineage>
        <taxon>Bacteria</taxon>
        <taxon>Pseudomonadati</taxon>
        <taxon>Thermodesulfobacteriota</taxon>
        <taxon>Desulfovibrionia</taxon>
        <taxon>Desulfovibrionales</taxon>
        <taxon>Desulfovibrionaceae</taxon>
        <taxon>Desulfocurvibacter</taxon>
    </lineage>
</organism>
<gene>
    <name evidence="7" type="ORF">Desaf_2429</name>
</gene>
<evidence type="ECO:0000256" key="3">
    <source>
        <dbReference type="ARBA" id="ARBA00022801"/>
    </source>
</evidence>
<dbReference type="PANTHER" id="PTHR47053">
    <property type="entry name" value="MUREIN DD-ENDOPEPTIDASE MEPH-RELATED"/>
    <property type="match status" value="1"/>
</dbReference>
<dbReference type="InterPro" id="IPR038765">
    <property type="entry name" value="Papain-like_cys_pep_sf"/>
</dbReference>
<evidence type="ECO:0000256" key="2">
    <source>
        <dbReference type="ARBA" id="ARBA00022670"/>
    </source>
</evidence>
<dbReference type="HOGENOM" id="CLU_016043_9_3_7"/>
<dbReference type="GO" id="GO:0006508">
    <property type="term" value="P:proteolysis"/>
    <property type="evidence" value="ECO:0007669"/>
    <property type="project" value="UniProtKB-KW"/>
</dbReference>
<evidence type="ECO:0000256" key="5">
    <source>
        <dbReference type="SAM" id="MobiDB-lite"/>
    </source>
</evidence>
<evidence type="ECO:0000256" key="1">
    <source>
        <dbReference type="ARBA" id="ARBA00007074"/>
    </source>
</evidence>
<evidence type="ECO:0000256" key="4">
    <source>
        <dbReference type="ARBA" id="ARBA00022807"/>
    </source>
</evidence>
<evidence type="ECO:0000259" key="6">
    <source>
        <dbReference type="PROSITE" id="PS51935"/>
    </source>
</evidence>